<organism evidence="1 2">
    <name type="scientific">Panagrolaimus sp. PS1159</name>
    <dbReference type="NCBI Taxonomy" id="55785"/>
    <lineage>
        <taxon>Eukaryota</taxon>
        <taxon>Metazoa</taxon>
        <taxon>Ecdysozoa</taxon>
        <taxon>Nematoda</taxon>
        <taxon>Chromadorea</taxon>
        <taxon>Rhabditida</taxon>
        <taxon>Tylenchina</taxon>
        <taxon>Panagrolaimomorpha</taxon>
        <taxon>Panagrolaimoidea</taxon>
        <taxon>Panagrolaimidae</taxon>
        <taxon>Panagrolaimus</taxon>
    </lineage>
</organism>
<sequence length="573" mass="65861">FRVKAILIRSTAILEALGCAKTNRNDNSSRFGKYMQVNFDYGGDPIGGHINTYLLEKSRVVRQQGGERNFHIFYQLLKGLDNSKIQEYKLQKDFSKNFYLNQGKSPNISGIDDAKDFKEVQQAFKSITTFSAKDVESLWKIIAAIIHLGNIEFYETEHESSEVANKQELQIAAQLFDVTLAQLKSALSKQIVAARGDIVSREHNVEGANYTRDALAKAVYERINASITPTHGGKGNVIGVLDIYGFEIFGTNSFEQLCINYCNEKLQQLFIELVLKQEQEEYEREGIQWKKIEYFNNKIICDLVESPKIGIISILDEAGYNVGKITDAIFLGEMDKVLSRHKHYTSRALNHKDKTMEFENHFRITHYAGNVTYSVNGFLDKNKDTLFQDLKRLMRGSQNRLLSKMFPDGERDVTLVNKRPPTAGALFKLSMNDLVKQLASKDPLYVRCIKPNENKSSAEFDLERVEHQVRYLGLLENVRVRRAGFAYRVSYERFLQRYKLLSQKTWPNPRYGSPRDNTMLILKELGLAHDCEQGRTKIFIKSPQTVFTLEQLRSERMSYVIIFLQKMVRAVQA</sequence>
<name>A0AC35GLD6_9BILA</name>
<protein>
    <submittedName>
        <fullName evidence="2">Myosin motor domain-containing protein</fullName>
    </submittedName>
</protein>
<evidence type="ECO:0000313" key="1">
    <source>
        <dbReference type="Proteomes" id="UP000887580"/>
    </source>
</evidence>
<dbReference type="Proteomes" id="UP000887580">
    <property type="component" value="Unplaced"/>
</dbReference>
<accession>A0AC35GLD6</accession>
<reference evidence="2" key="1">
    <citation type="submission" date="2022-11" db="UniProtKB">
        <authorList>
            <consortium name="WormBaseParasite"/>
        </authorList>
    </citation>
    <scope>IDENTIFICATION</scope>
</reference>
<evidence type="ECO:0000313" key="2">
    <source>
        <dbReference type="WBParaSite" id="PS1159_v2.g6245.t1"/>
    </source>
</evidence>
<proteinExistence type="predicted"/>
<dbReference type="WBParaSite" id="PS1159_v2.g6245.t1">
    <property type="protein sequence ID" value="PS1159_v2.g6245.t1"/>
    <property type="gene ID" value="PS1159_v2.g6245"/>
</dbReference>